<dbReference type="PIRSF" id="PIRSF037096">
    <property type="entry name" value="AP3_complex_beta"/>
    <property type="match status" value="1"/>
</dbReference>
<gene>
    <name evidence="8" type="ORF">BJ508DRAFT_409933</name>
</gene>
<evidence type="ECO:0000313" key="9">
    <source>
        <dbReference type="Proteomes" id="UP000275078"/>
    </source>
</evidence>
<evidence type="ECO:0000256" key="2">
    <source>
        <dbReference type="ARBA" id="ARBA00006613"/>
    </source>
</evidence>
<dbReference type="EMBL" id="ML119645">
    <property type="protein sequence ID" value="RPA88016.1"/>
    <property type="molecule type" value="Genomic_DNA"/>
</dbReference>
<dbReference type="Proteomes" id="UP000275078">
    <property type="component" value="Unassembled WGS sequence"/>
</dbReference>
<comment type="similarity">
    <text evidence="2">Belongs to the adaptor complexes large subunit family.</text>
</comment>
<comment type="subcellular location">
    <subcellularLocation>
        <location evidence="1">Endomembrane system</location>
    </subcellularLocation>
</comment>
<evidence type="ECO:0000256" key="1">
    <source>
        <dbReference type="ARBA" id="ARBA00004308"/>
    </source>
</evidence>
<dbReference type="PANTHER" id="PTHR11134">
    <property type="entry name" value="ADAPTOR COMPLEX SUBUNIT BETA FAMILY MEMBER"/>
    <property type="match status" value="1"/>
</dbReference>
<dbReference type="InterPro" id="IPR026739">
    <property type="entry name" value="AP_beta"/>
</dbReference>
<feature type="compositionally biased region" description="Basic and acidic residues" evidence="6">
    <location>
        <begin position="840"/>
        <end position="851"/>
    </location>
</feature>
<name>A0A3N4IQF0_ASCIM</name>
<dbReference type="Pfam" id="PF01602">
    <property type="entry name" value="Adaptin_N"/>
    <property type="match status" value="1"/>
</dbReference>
<dbReference type="InterPro" id="IPR002553">
    <property type="entry name" value="Clathrin/coatomer_adapt-like_N"/>
</dbReference>
<dbReference type="InterPro" id="IPR011989">
    <property type="entry name" value="ARM-like"/>
</dbReference>
<keyword evidence="4" id="KW-0653">Protein transport</keyword>
<proteinExistence type="inferred from homology"/>
<accession>A0A3N4IQF0</accession>
<feature type="region of interest" description="Disordered" evidence="6">
    <location>
        <begin position="752"/>
        <end position="851"/>
    </location>
</feature>
<dbReference type="AlphaFoldDB" id="A0A3N4IQF0"/>
<protein>
    <recommendedName>
        <fullName evidence="7">Clathrin/coatomer adaptor adaptin-like N-terminal domain-containing protein</fullName>
    </recommendedName>
</protein>
<dbReference type="GO" id="GO:0006886">
    <property type="term" value="P:intracellular protein transport"/>
    <property type="evidence" value="ECO:0007669"/>
    <property type="project" value="InterPro"/>
</dbReference>
<dbReference type="Gene3D" id="1.25.10.10">
    <property type="entry name" value="Leucine-rich Repeat Variant"/>
    <property type="match status" value="1"/>
</dbReference>
<feature type="compositionally biased region" description="Acidic residues" evidence="6">
    <location>
        <begin position="280"/>
        <end position="302"/>
    </location>
</feature>
<sequence>MESLARISNLIEHARDLTLEAAQSASAVGRRKDALNKATSAKETRKFLNSRMEREIVEGLRRVTAMMARGTDCSEFFADVVKNVASPNVEIKKLVYIYLLQYSESEPDLTLLSINTIQKALNDQNQLVRALAIRVMSGIRVPVISQIVVLGIKKCANDMSAYVRKAAALAIPKCYRLDPSTAPLLREYLEALLGDKSYFVVGAAVMAFQEMCPHDMDMLHKHYRNLVKMLIDMDEWGQLATLRILTTYARRCLPIRKNKVKRVKQEQKAPGQQQKKALTEEEFYSDEEQVKEEGEEEKEDEYEMVPVLDPDLDLLLAACPPLLQSRNSAVIMAVVRAFRHLAKPNQLSMIAGPLIGLLRGSVDIQHIALINIISIALSHTEIFKNYTSSFLLHPSDPVHIWKLKLEMLTLLFPHVQPRMKSLILSELEFHAQDTNKELVKECVRAIGRCAQTEPANSNRCLRLLLRQIESPDGTLVAESLTVIRHIIQQNPDSHVSTVVKLAKALDRTTDTNARASIIWLVGEFSGINNGDNIAADTLRTLAKTFSNEEEPAKLQIVLLAAKVYTQYRLTNTAISQRLNSDDAEDDSDDEEDQHPIALLFQYILLLARYDVSYDLRDRTRLYKQLLTNIRGGTQISQLMLLAPKPVPHAPSPSHATENFVVGSTAMVIRSEGEVDAEHIRGYEQLPEWVSVEDAPGREVRDVDGDKPAAAQPLLGRSTVVASGEYVVPGVAVATGAAAATVVTKKKAPIAGENLDQWLESEDEEEESEEESSEEESDDDEEEESDEEESEEEDDDEEESEDEEETPAVQKDETSTVQKEEPKDTSLSRVLPLDLSDEDDETKRMLEDSPWN</sequence>
<evidence type="ECO:0000259" key="7">
    <source>
        <dbReference type="Pfam" id="PF01602"/>
    </source>
</evidence>
<organism evidence="8 9">
    <name type="scientific">Ascobolus immersus RN42</name>
    <dbReference type="NCBI Taxonomy" id="1160509"/>
    <lineage>
        <taxon>Eukaryota</taxon>
        <taxon>Fungi</taxon>
        <taxon>Dikarya</taxon>
        <taxon>Ascomycota</taxon>
        <taxon>Pezizomycotina</taxon>
        <taxon>Pezizomycetes</taxon>
        <taxon>Pezizales</taxon>
        <taxon>Ascobolaceae</taxon>
        <taxon>Ascobolus</taxon>
    </lineage>
</organism>
<dbReference type="SUPFAM" id="SSF48371">
    <property type="entry name" value="ARM repeat"/>
    <property type="match status" value="1"/>
</dbReference>
<evidence type="ECO:0000256" key="6">
    <source>
        <dbReference type="SAM" id="MobiDB-lite"/>
    </source>
</evidence>
<dbReference type="STRING" id="1160509.A0A3N4IQF0"/>
<keyword evidence="9" id="KW-1185">Reference proteome</keyword>
<feature type="compositionally biased region" description="Acidic residues" evidence="6">
    <location>
        <begin position="758"/>
        <end position="805"/>
    </location>
</feature>
<dbReference type="OrthoDB" id="10254310at2759"/>
<keyword evidence="3" id="KW-0813">Transport</keyword>
<keyword evidence="5" id="KW-0472">Membrane</keyword>
<dbReference type="GO" id="GO:0016192">
    <property type="term" value="P:vesicle-mediated transport"/>
    <property type="evidence" value="ECO:0007669"/>
    <property type="project" value="InterPro"/>
</dbReference>
<dbReference type="GO" id="GO:0030123">
    <property type="term" value="C:AP-3 adaptor complex"/>
    <property type="evidence" value="ECO:0007669"/>
    <property type="project" value="InterPro"/>
</dbReference>
<evidence type="ECO:0000256" key="3">
    <source>
        <dbReference type="ARBA" id="ARBA00022448"/>
    </source>
</evidence>
<dbReference type="InterPro" id="IPR016024">
    <property type="entry name" value="ARM-type_fold"/>
</dbReference>
<dbReference type="GO" id="GO:0012505">
    <property type="term" value="C:endomembrane system"/>
    <property type="evidence" value="ECO:0007669"/>
    <property type="project" value="UniProtKB-SubCell"/>
</dbReference>
<evidence type="ECO:0000256" key="4">
    <source>
        <dbReference type="ARBA" id="ARBA00022927"/>
    </source>
</evidence>
<evidence type="ECO:0000256" key="5">
    <source>
        <dbReference type="ARBA" id="ARBA00023136"/>
    </source>
</evidence>
<feature type="region of interest" description="Disordered" evidence="6">
    <location>
        <begin position="263"/>
        <end position="302"/>
    </location>
</feature>
<feature type="compositionally biased region" description="Basic and acidic residues" evidence="6">
    <location>
        <begin position="809"/>
        <end position="825"/>
    </location>
</feature>
<feature type="domain" description="Clathrin/coatomer adaptor adaptin-like N-terminal" evidence="7">
    <location>
        <begin position="38"/>
        <end position="627"/>
    </location>
</feature>
<evidence type="ECO:0000313" key="8">
    <source>
        <dbReference type="EMBL" id="RPA88016.1"/>
    </source>
</evidence>
<reference evidence="8 9" key="1">
    <citation type="journal article" date="2018" name="Nat. Ecol. Evol.">
        <title>Pezizomycetes genomes reveal the molecular basis of ectomycorrhizal truffle lifestyle.</title>
        <authorList>
            <person name="Murat C."/>
            <person name="Payen T."/>
            <person name="Noel B."/>
            <person name="Kuo A."/>
            <person name="Morin E."/>
            <person name="Chen J."/>
            <person name="Kohler A."/>
            <person name="Krizsan K."/>
            <person name="Balestrini R."/>
            <person name="Da Silva C."/>
            <person name="Montanini B."/>
            <person name="Hainaut M."/>
            <person name="Levati E."/>
            <person name="Barry K.W."/>
            <person name="Belfiori B."/>
            <person name="Cichocki N."/>
            <person name="Clum A."/>
            <person name="Dockter R.B."/>
            <person name="Fauchery L."/>
            <person name="Guy J."/>
            <person name="Iotti M."/>
            <person name="Le Tacon F."/>
            <person name="Lindquist E.A."/>
            <person name="Lipzen A."/>
            <person name="Malagnac F."/>
            <person name="Mello A."/>
            <person name="Molinier V."/>
            <person name="Miyauchi S."/>
            <person name="Poulain J."/>
            <person name="Riccioni C."/>
            <person name="Rubini A."/>
            <person name="Sitrit Y."/>
            <person name="Splivallo R."/>
            <person name="Traeger S."/>
            <person name="Wang M."/>
            <person name="Zifcakova L."/>
            <person name="Wipf D."/>
            <person name="Zambonelli A."/>
            <person name="Paolocci F."/>
            <person name="Nowrousian M."/>
            <person name="Ottonello S."/>
            <person name="Baldrian P."/>
            <person name="Spatafora J.W."/>
            <person name="Henrissat B."/>
            <person name="Nagy L.G."/>
            <person name="Aury J.M."/>
            <person name="Wincker P."/>
            <person name="Grigoriev I.V."/>
            <person name="Bonfante P."/>
            <person name="Martin F.M."/>
        </authorList>
    </citation>
    <scope>NUCLEOTIDE SEQUENCE [LARGE SCALE GENOMIC DNA]</scope>
    <source>
        <strain evidence="8 9">RN42</strain>
    </source>
</reference>
<dbReference type="InterPro" id="IPR026740">
    <property type="entry name" value="AP3_beta"/>
</dbReference>